<protein>
    <recommendedName>
        <fullName evidence="3">Transposase</fullName>
    </recommendedName>
</protein>
<keyword evidence="2" id="KW-1185">Reference proteome</keyword>
<evidence type="ECO:0000313" key="1">
    <source>
        <dbReference type="EMBL" id="MBR1134238.1"/>
    </source>
</evidence>
<evidence type="ECO:0008006" key="3">
    <source>
        <dbReference type="Google" id="ProtNLM"/>
    </source>
</evidence>
<comment type="caution">
    <text evidence="1">The sequence shown here is derived from an EMBL/GenBank/DDBJ whole genome shotgun (WGS) entry which is preliminary data.</text>
</comment>
<evidence type="ECO:0000313" key="2">
    <source>
        <dbReference type="Proteomes" id="UP001314635"/>
    </source>
</evidence>
<reference evidence="2" key="1">
    <citation type="journal article" date="2021" name="ISME J.">
        <title>Evolutionary origin and ecological implication of a unique nif island in free-living Bradyrhizobium lineages.</title>
        <authorList>
            <person name="Tao J."/>
        </authorList>
    </citation>
    <scope>NUCLEOTIDE SEQUENCE [LARGE SCALE GENOMIC DNA]</scope>
    <source>
        <strain evidence="2">SZCCT0094</strain>
    </source>
</reference>
<dbReference type="RefSeq" id="WP_172235784.1">
    <property type="nucleotide sequence ID" value="NZ_JABFDP010000004.1"/>
</dbReference>
<name>A0ABS5FYV7_9BRAD</name>
<dbReference type="Proteomes" id="UP001314635">
    <property type="component" value="Unassembled WGS sequence"/>
</dbReference>
<sequence length="57" mass="6237">MKLHEPQSRNQIMAAMAVIRPIGADRAIFMALLRATDGSVCGTSAALMRVRDQPTHM</sequence>
<organism evidence="1 2">
    <name type="scientific">Bradyrhizobium denitrificans</name>
    <dbReference type="NCBI Taxonomy" id="2734912"/>
    <lineage>
        <taxon>Bacteria</taxon>
        <taxon>Pseudomonadati</taxon>
        <taxon>Pseudomonadota</taxon>
        <taxon>Alphaproteobacteria</taxon>
        <taxon>Hyphomicrobiales</taxon>
        <taxon>Nitrobacteraceae</taxon>
        <taxon>Bradyrhizobium</taxon>
    </lineage>
</organism>
<dbReference type="EMBL" id="JAFCLK010000001">
    <property type="protein sequence ID" value="MBR1134238.1"/>
    <property type="molecule type" value="Genomic_DNA"/>
</dbReference>
<proteinExistence type="predicted"/>
<gene>
    <name evidence="1" type="ORF">JQ619_00500</name>
</gene>
<accession>A0ABS5FYV7</accession>